<evidence type="ECO:0000313" key="3">
    <source>
        <dbReference type="Proteomes" id="UP001419268"/>
    </source>
</evidence>
<dbReference type="Proteomes" id="UP001419268">
    <property type="component" value="Unassembled WGS sequence"/>
</dbReference>
<sequence>MVGGGKGRSSREEKGNTRLVKKPKQISKAPPKPIMLMGISMNNLRTRAPREPSPPLSFEYDLEGEEEIEETPTIPFHTHSHINVKVIAKIENNIIKNRKIIPERGFNIKKGS</sequence>
<protein>
    <submittedName>
        <fullName evidence="2">Uncharacterized protein</fullName>
    </submittedName>
</protein>
<gene>
    <name evidence="2" type="ORF">Scep_027784</name>
</gene>
<evidence type="ECO:0000313" key="2">
    <source>
        <dbReference type="EMBL" id="KAK9088702.1"/>
    </source>
</evidence>
<evidence type="ECO:0000256" key="1">
    <source>
        <dbReference type="SAM" id="MobiDB-lite"/>
    </source>
</evidence>
<proteinExistence type="predicted"/>
<name>A0AAP0EBZ1_9MAGN</name>
<dbReference type="AlphaFoldDB" id="A0AAP0EBZ1"/>
<dbReference type="EMBL" id="JBBNAG010000012">
    <property type="protein sequence ID" value="KAK9088702.1"/>
    <property type="molecule type" value="Genomic_DNA"/>
</dbReference>
<comment type="caution">
    <text evidence="2">The sequence shown here is derived from an EMBL/GenBank/DDBJ whole genome shotgun (WGS) entry which is preliminary data.</text>
</comment>
<feature type="region of interest" description="Disordered" evidence="1">
    <location>
        <begin position="1"/>
        <end position="32"/>
    </location>
</feature>
<reference evidence="2 3" key="1">
    <citation type="submission" date="2024-01" db="EMBL/GenBank/DDBJ databases">
        <title>Genome assemblies of Stephania.</title>
        <authorList>
            <person name="Yang L."/>
        </authorList>
    </citation>
    <scope>NUCLEOTIDE SEQUENCE [LARGE SCALE GENOMIC DNA]</scope>
    <source>
        <strain evidence="2">JXDWG</strain>
        <tissue evidence="2">Leaf</tissue>
    </source>
</reference>
<keyword evidence="3" id="KW-1185">Reference proteome</keyword>
<accession>A0AAP0EBZ1</accession>
<organism evidence="2 3">
    <name type="scientific">Stephania cephalantha</name>
    <dbReference type="NCBI Taxonomy" id="152367"/>
    <lineage>
        <taxon>Eukaryota</taxon>
        <taxon>Viridiplantae</taxon>
        <taxon>Streptophyta</taxon>
        <taxon>Embryophyta</taxon>
        <taxon>Tracheophyta</taxon>
        <taxon>Spermatophyta</taxon>
        <taxon>Magnoliopsida</taxon>
        <taxon>Ranunculales</taxon>
        <taxon>Menispermaceae</taxon>
        <taxon>Menispermoideae</taxon>
        <taxon>Cissampelideae</taxon>
        <taxon>Stephania</taxon>
    </lineage>
</organism>